<evidence type="ECO:0000313" key="2">
    <source>
        <dbReference type="EMBL" id="THH18197.1"/>
    </source>
</evidence>
<evidence type="ECO:0000313" key="3">
    <source>
        <dbReference type="Proteomes" id="UP000310158"/>
    </source>
</evidence>
<dbReference type="Proteomes" id="UP000310158">
    <property type="component" value="Unassembled WGS sequence"/>
</dbReference>
<evidence type="ECO:0000256" key="1">
    <source>
        <dbReference type="SAM" id="MobiDB-lite"/>
    </source>
</evidence>
<protein>
    <submittedName>
        <fullName evidence="2">Uncharacterized protein</fullName>
    </submittedName>
</protein>
<feature type="compositionally biased region" description="Polar residues" evidence="1">
    <location>
        <begin position="101"/>
        <end position="111"/>
    </location>
</feature>
<organism evidence="2 3">
    <name type="scientific">Bondarzewia mesenterica</name>
    <dbReference type="NCBI Taxonomy" id="1095465"/>
    <lineage>
        <taxon>Eukaryota</taxon>
        <taxon>Fungi</taxon>
        <taxon>Dikarya</taxon>
        <taxon>Basidiomycota</taxon>
        <taxon>Agaricomycotina</taxon>
        <taxon>Agaricomycetes</taxon>
        <taxon>Russulales</taxon>
        <taxon>Bondarzewiaceae</taxon>
        <taxon>Bondarzewia</taxon>
    </lineage>
</organism>
<accession>A0A4S4M190</accession>
<feature type="region of interest" description="Disordered" evidence="1">
    <location>
        <begin position="101"/>
        <end position="134"/>
    </location>
</feature>
<comment type="caution">
    <text evidence="2">The sequence shown here is derived from an EMBL/GenBank/DDBJ whole genome shotgun (WGS) entry which is preliminary data.</text>
</comment>
<feature type="compositionally biased region" description="Acidic residues" evidence="1">
    <location>
        <begin position="114"/>
        <end position="129"/>
    </location>
</feature>
<reference evidence="2 3" key="1">
    <citation type="submission" date="2019-02" db="EMBL/GenBank/DDBJ databases">
        <title>Genome sequencing of the rare red list fungi Bondarzewia mesenterica.</title>
        <authorList>
            <person name="Buettner E."/>
            <person name="Kellner H."/>
        </authorList>
    </citation>
    <scope>NUCLEOTIDE SEQUENCE [LARGE SCALE GENOMIC DNA]</scope>
    <source>
        <strain evidence="2 3">DSM 108281</strain>
    </source>
</reference>
<proteinExistence type="predicted"/>
<dbReference type="EMBL" id="SGPL01000083">
    <property type="protein sequence ID" value="THH18197.1"/>
    <property type="molecule type" value="Genomic_DNA"/>
</dbReference>
<sequence>MWWEHAGHGQCRWENLELGTESSCAAGLVLVEKAFHQSRLTVLVQTRPQAHRHLRAECIQVVAVGAPAQRRHAKIIKDRGQQHAAALPSTATELNLDTAQHATTNSDTNPASDSELDSDWEEESDEGGDEPLRPMWDELDSHDDVLAQNDAPFVESEHFDVENMCAGDSVVEGDGVDLTQPALLDILSDSPVTLDSCGITSQEKVTKSTKGKGFDLTNISFTM</sequence>
<dbReference type="AlphaFoldDB" id="A0A4S4M190"/>
<keyword evidence="3" id="KW-1185">Reference proteome</keyword>
<gene>
    <name evidence="2" type="ORF">EW146_g2736</name>
</gene>
<name>A0A4S4M190_9AGAM</name>